<feature type="domain" description="AMP-binding enzyme C-terminal" evidence="19">
    <location>
        <begin position="464"/>
        <end position="546"/>
    </location>
</feature>
<dbReference type="PROSITE" id="PS00091">
    <property type="entry name" value="THYMIDYLATE_SYNTHASE"/>
    <property type="match status" value="1"/>
</dbReference>
<dbReference type="OrthoDB" id="766at2759"/>
<dbReference type="GO" id="GO:0004799">
    <property type="term" value="F:thymidylate synthase activity"/>
    <property type="evidence" value="ECO:0007669"/>
    <property type="project" value="UniProtKB-EC"/>
</dbReference>
<evidence type="ECO:0000256" key="14">
    <source>
        <dbReference type="ARBA" id="ARBA00047344"/>
    </source>
</evidence>
<evidence type="ECO:0000256" key="9">
    <source>
        <dbReference type="ARBA" id="ARBA00022679"/>
    </source>
</evidence>
<keyword evidence="10" id="KW-0545">Nucleotide biosynthesis</keyword>
<dbReference type="InterPro" id="IPR020845">
    <property type="entry name" value="AMP-binding_CS"/>
</dbReference>
<dbReference type="HAMAP" id="MF_00008">
    <property type="entry name" value="Thymidy_synth_bact"/>
    <property type="match status" value="1"/>
</dbReference>
<evidence type="ECO:0000256" key="5">
    <source>
        <dbReference type="ARBA" id="ARBA00011947"/>
    </source>
</evidence>
<gene>
    <name evidence="20" type="ORF">PVAR5_3234</name>
</gene>
<dbReference type="PANTHER" id="PTHR43605:SF10">
    <property type="entry name" value="ACYL-COA SYNTHETASE MEDIUM CHAIN FAMILY MEMBER 3"/>
    <property type="match status" value="1"/>
</dbReference>
<dbReference type="Gene3D" id="3.30.300.30">
    <property type="match status" value="1"/>
</dbReference>
<keyword evidence="12" id="KW-0067">ATP-binding</keyword>
<dbReference type="GO" id="GO:0031956">
    <property type="term" value="F:medium-chain fatty acid-CoA ligase activity"/>
    <property type="evidence" value="ECO:0007669"/>
    <property type="project" value="UniProtKB-EC"/>
</dbReference>
<dbReference type="GO" id="GO:0006637">
    <property type="term" value="P:acyl-CoA metabolic process"/>
    <property type="evidence" value="ECO:0007669"/>
    <property type="project" value="TreeGrafter"/>
</dbReference>
<dbReference type="FunFam" id="3.30.300.30:FF:000005">
    <property type="entry name" value="Acyl-coenzyme A synthetase ACSM5, mitochondrial"/>
    <property type="match status" value="1"/>
</dbReference>
<dbReference type="EC" id="2.1.1.45" evidence="5"/>
<dbReference type="Proteomes" id="UP000018001">
    <property type="component" value="Unassembled WGS sequence"/>
</dbReference>
<evidence type="ECO:0000256" key="16">
    <source>
        <dbReference type="PROSITE-ProRule" id="PRU10016"/>
    </source>
</evidence>
<dbReference type="AlphaFoldDB" id="V5FXX6"/>
<feature type="domain" description="Thymidylate synthase/dCMP hydroxymethylase" evidence="17">
    <location>
        <begin position="604"/>
        <end position="909"/>
    </location>
</feature>
<keyword evidence="21" id="KW-1185">Reference proteome</keyword>
<keyword evidence="11" id="KW-0547">Nucleotide-binding</keyword>
<proteinExistence type="inferred from homology"/>
<feature type="domain" description="AMP-dependent synthetase/ligase" evidence="18">
    <location>
        <begin position="24"/>
        <end position="385"/>
    </location>
</feature>
<evidence type="ECO:0000256" key="1">
    <source>
        <dbReference type="ARBA" id="ARBA00004992"/>
    </source>
</evidence>
<dbReference type="CDD" id="cd00351">
    <property type="entry name" value="TS_Pyrimidine_HMase"/>
    <property type="match status" value="1"/>
</dbReference>
<dbReference type="InParanoid" id="V5FXX6"/>
<accession>V5FXX6</accession>
<evidence type="ECO:0000313" key="21">
    <source>
        <dbReference type="Proteomes" id="UP000018001"/>
    </source>
</evidence>
<evidence type="ECO:0000256" key="12">
    <source>
        <dbReference type="ARBA" id="ARBA00022840"/>
    </source>
</evidence>
<dbReference type="InterPro" id="IPR000398">
    <property type="entry name" value="Thymidylate_synthase"/>
</dbReference>
<dbReference type="SUPFAM" id="SSF56801">
    <property type="entry name" value="Acetyl-CoA synthetase-like"/>
    <property type="match status" value="1"/>
</dbReference>
<dbReference type="GO" id="GO:0004321">
    <property type="term" value="F:fatty-acyl-CoA synthase activity"/>
    <property type="evidence" value="ECO:0007669"/>
    <property type="project" value="TreeGrafter"/>
</dbReference>
<name>V5FXX6_BYSSN</name>
<dbReference type="Pfam" id="PF00501">
    <property type="entry name" value="AMP-binding"/>
    <property type="match status" value="1"/>
</dbReference>
<dbReference type="Pfam" id="PF00303">
    <property type="entry name" value="Thymidylat_synt"/>
    <property type="match status" value="1"/>
</dbReference>
<dbReference type="PRINTS" id="PR00108">
    <property type="entry name" value="THYMDSNTHASE"/>
</dbReference>
<dbReference type="HOGENOM" id="CLU_319574_0_0_1"/>
<dbReference type="PANTHER" id="PTHR43605">
    <property type="entry name" value="ACYL-COENZYME A SYNTHETASE"/>
    <property type="match status" value="1"/>
</dbReference>
<comment type="similarity">
    <text evidence="2">Belongs to the ATP-dependent AMP-binding enzyme family.</text>
</comment>
<dbReference type="GO" id="GO:0005524">
    <property type="term" value="F:ATP binding"/>
    <property type="evidence" value="ECO:0007669"/>
    <property type="project" value="UniProtKB-KW"/>
</dbReference>
<evidence type="ECO:0000256" key="13">
    <source>
        <dbReference type="ARBA" id="ARBA00039009"/>
    </source>
</evidence>
<keyword evidence="9" id="KW-0808">Transferase</keyword>
<dbReference type="NCBIfam" id="TIGR03284">
    <property type="entry name" value="thym_sym"/>
    <property type="match status" value="1"/>
</dbReference>
<dbReference type="SUPFAM" id="SSF55831">
    <property type="entry name" value="Thymidylate synthase/dCMP hydroxymethylase"/>
    <property type="match status" value="1"/>
</dbReference>
<dbReference type="Pfam" id="PF13193">
    <property type="entry name" value="AMP-binding_C"/>
    <property type="match status" value="1"/>
</dbReference>
<organism evidence="20 21">
    <name type="scientific">Byssochlamys spectabilis (strain No. 5 / NBRC 109023)</name>
    <name type="common">Paecilomyces variotii</name>
    <dbReference type="NCBI Taxonomy" id="1356009"/>
    <lineage>
        <taxon>Eukaryota</taxon>
        <taxon>Fungi</taxon>
        <taxon>Dikarya</taxon>
        <taxon>Ascomycota</taxon>
        <taxon>Pezizomycotina</taxon>
        <taxon>Eurotiomycetes</taxon>
        <taxon>Eurotiomycetidae</taxon>
        <taxon>Eurotiales</taxon>
        <taxon>Thermoascaceae</taxon>
        <taxon>Paecilomyces</taxon>
    </lineage>
</organism>
<dbReference type="InterPro" id="IPR042099">
    <property type="entry name" value="ANL_N_sf"/>
</dbReference>
<evidence type="ECO:0000313" key="20">
    <source>
        <dbReference type="EMBL" id="GAD94606.1"/>
    </source>
</evidence>
<comment type="catalytic activity">
    <reaction evidence="14">
        <text>dUMP + (6R)-5,10-methylene-5,6,7,8-tetrahydrofolate = 7,8-dihydrofolate + dTMP</text>
        <dbReference type="Rhea" id="RHEA:12104"/>
        <dbReference type="ChEBI" id="CHEBI:15636"/>
        <dbReference type="ChEBI" id="CHEBI:57451"/>
        <dbReference type="ChEBI" id="CHEBI:63528"/>
        <dbReference type="ChEBI" id="CHEBI:246422"/>
        <dbReference type="EC" id="2.1.1.45"/>
    </reaction>
</comment>
<dbReference type="UniPathway" id="UPA00575"/>
<comment type="caution">
    <text evidence="20">The sequence shown here is derived from an EMBL/GenBank/DDBJ whole genome shotgun (WGS) entry which is preliminary data.</text>
</comment>
<dbReference type="InterPro" id="IPR051087">
    <property type="entry name" value="Mitochondrial_ACSM"/>
</dbReference>
<evidence type="ECO:0000256" key="3">
    <source>
        <dbReference type="ARBA" id="ARBA00009972"/>
    </source>
</evidence>
<dbReference type="EMBL" id="BAUL01000096">
    <property type="protein sequence ID" value="GAD94606.1"/>
    <property type="molecule type" value="Genomic_DNA"/>
</dbReference>
<dbReference type="PROSITE" id="PS00455">
    <property type="entry name" value="AMP_BINDING"/>
    <property type="match status" value="1"/>
</dbReference>
<dbReference type="GO" id="GO:0006633">
    <property type="term" value="P:fatty acid biosynthetic process"/>
    <property type="evidence" value="ECO:0007669"/>
    <property type="project" value="TreeGrafter"/>
</dbReference>
<dbReference type="InterPro" id="IPR000873">
    <property type="entry name" value="AMP-dep_synth/lig_dom"/>
</dbReference>
<dbReference type="InterPro" id="IPR023451">
    <property type="entry name" value="Thymidate_synth/dCMP_Mease_dom"/>
</dbReference>
<sequence>MAHFEAKALPRPETFNFATDVIDYWASKSPGLRAMYWTSRATGESRTLDYNHFSRESHRVATLLRQLGIQAGDRLIIILPRLTAWWEVAIAAIRAGVVLCPCTSLLVDKDIEYRAQLSGATAFIGDETSVGKLLNVRQKCPRLKTILQVGGNAPEGVVSYFDALGKIEQHVHFSREPNKATDPALIYFTSGTSGPPKMVLHNQISYPLAHTSTGKYWLRLKPGKVYWNLAEQGWAKAGWAVFATWNCGAALFVEDDRRPFDPIHLLDTLHKYPITTLCAPPTAYRQLVLQASQNQFRKNPPIALEHCVGAGEPLNGEVIRLWKEMSGIQICDGYGQTETILVCGNLEGNAIKVGSMGKPVPGVHMLVVDDAGREVPADTEGNIALSIGDDTDPPFFGIFEGYIKEDGSVQRPVVSSMAANGTSAKKTLFLTGDRATRDSDGYFWFVGRSDDIINSSGYRIGPYEVESVLKQHTGVVESAVVASPDPERVEVVKAFIVLTEEYARRNQDELRKEIQDFCKRMSAPYKYPRRVQFVEPSFLPKTISGKIMRNRLRAMERARVGSSVAKNTAKMATAAPAETVAVAPANESVKQNGTHSSGRHEEYQYLDLVREILDEGEHRPDRTGTGTYSIFAPRPLKFSLSKNGTPILPLLTTKRVFTRAVIEELLWFIAGSTSSIPLSEAGIKIWDGNGSREFLDSVGLSHREVGDLGPVYGFQWRHFGAEYVDAKTDYTGKGVDQLADVIYKLKHNPYDRRIIMSAWNPADLKKMALPPCHMFAQFYVSYPRSAAKTAGGEQNGEKPKGHLHCQLYQRSCDMGLGVPFNIASYSLLTHMLAHVSDLVPGSLTHVMGDAHVYVDHVEALKTQLEREPREFPELEIAREKGGSIDGWKLEDFVIKGYNPHKTIAMKMSV</sequence>
<evidence type="ECO:0000256" key="2">
    <source>
        <dbReference type="ARBA" id="ARBA00006432"/>
    </source>
</evidence>
<dbReference type="EC" id="6.2.1.2" evidence="13"/>
<evidence type="ECO:0000259" key="18">
    <source>
        <dbReference type="Pfam" id="PF00501"/>
    </source>
</evidence>
<dbReference type="InterPro" id="IPR020940">
    <property type="entry name" value="Thymidylate_synthase_AS"/>
</dbReference>
<dbReference type="Gene3D" id="3.30.572.10">
    <property type="entry name" value="Thymidylate synthase/dCMP hydroxymethylase domain"/>
    <property type="match status" value="1"/>
</dbReference>
<comment type="pathway">
    <text evidence="1">Pyrimidine metabolism; dTTP biosynthesis.</text>
</comment>
<dbReference type="InterPro" id="IPR025110">
    <property type="entry name" value="AMP-bd_C"/>
</dbReference>
<keyword evidence="7" id="KW-0436">Ligase</keyword>
<evidence type="ECO:0000256" key="15">
    <source>
        <dbReference type="ARBA" id="ARBA00048477"/>
    </source>
</evidence>
<evidence type="ECO:0000256" key="6">
    <source>
        <dbReference type="ARBA" id="ARBA00015931"/>
    </source>
</evidence>
<evidence type="ECO:0000256" key="10">
    <source>
        <dbReference type="ARBA" id="ARBA00022727"/>
    </source>
</evidence>
<dbReference type="GO" id="GO:0006231">
    <property type="term" value="P:dTMP biosynthetic process"/>
    <property type="evidence" value="ECO:0007669"/>
    <property type="project" value="InterPro"/>
</dbReference>
<dbReference type="InterPro" id="IPR045851">
    <property type="entry name" value="AMP-bd_C_sf"/>
</dbReference>
<evidence type="ECO:0000256" key="8">
    <source>
        <dbReference type="ARBA" id="ARBA00022603"/>
    </source>
</evidence>
<evidence type="ECO:0000256" key="7">
    <source>
        <dbReference type="ARBA" id="ARBA00022598"/>
    </source>
</evidence>
<comment type="similarity">
    <text evidence="3">Belongs to the thymidylate synthase family.</text>
</comment>
<keyword evidence="8" id="KW-0489">Methyltransferase</keyword>
<dbReference type="GO" id="GO:0032259">
    <property type="term" value="P:methylation"/>
    <property type="evidence" value="ECO:0007669"/>
    <property type="project" value="UniProtKB-KW"/>
</dbReference>
<comment type="subunit">
    <text evidence="4">Homodimer.</text>
</comment>
<dbReference type="eggNOG" id="KOG0673">
    <property type="taxonomic scope" value="Eukaryota"/>
</dbReference>
<evidence type="ECO:0000256" key="4">
    <source>
        <dbReference type="ARBA" id="ARBA00011738"/>
    </source>
</evidence>
<dbReference type="FunFam" id="3.30.572.10:FF:000005">
    <property type="entry name" value="Thymidylate synthase"/>
    <property type="match status" value="1"/>
</dbReference>
<reference evidence="21" key="1">
    <citation type="journal article" date="2014" name="Genome Announc.">
        <title>Draft genome sequence of the formaldehyde-resistant fungus Byssochlamys spectabilis No. 5 (anamorph Paecilomyces variotii No. 5) (NBRC109023).</title>
        <authorList>
            <person name="Oka T."/>
            <person name="Ekino K."/>
            <person name="Fukuda K."/>
            <person name="Nomura Y."/>
        </authorList>
    </citation>
    <scope>NUCLEOTIDE SEQUENCE [LARGE SCALE GENOMIC DNA]</scope>
    <source>
        <strain evidence="21">No. 5 / NBRC 109023</strain>
    </source>
</reference>
<evidence type="ECO:0000259" key="19">
    <source>
        <dbReference type="Pfam" id="PF13193"/>
    </source>
</evidence>
<evidence type="ECO:0000259" key="17">
    <source>
        <dbReference type="Pfam" id="PF00303"/>
    </source>
</evidence>
<dbReference type="InterPro" id="IPR036926">
    <property type="entry name" value="Thymidate_synth/dCMP_Mease_sf"/>
</dbReference>
<protein>
    <recommendedName>
        <fullName evidence="6">Thymidylate synthase</fullName>
        <ecNumber evidence="5">2.1.1.45</ecNumber>
        <ecNumber evidence="13">6.2.1.2</ecNumber>
    </recommendedName>
</protein>
<comment type="catalytic activity">
    <reaction evidence="15">
        <text>a medium-chain fatty acid + ATP + CoA = a medium-chain fatty acyl-CoA + AMP + diphosphate</text>
        <dbReference type="Rhea" id="RHEA:48340"/>
        <dbReference type="ChEBI" id="CHEBI:30616"/>
        <dbReference type="ChEBI" id="CHEBI:33019"/>
        <dbReference type="ChEBI" id="CHEBI:57287"/>
        <dbReference type="ChEBI" id="CHEBI:59558"/>
        <dbReference type="ChEBI" id="CHEBI:90546"/>
        <dbReference type="ChEBI" id="CHEBI:456215"/>
        <dbReference type="EC" id="6.2.1.2"/>
    </reaction>
    <physiologicalReaction direction="left-to-right" evidence="15">
        <dbReference type="Rhea" id="RHEA:48341"/>
    </physiologicalReaction>
</comment>
<dbReference type="eggNOG" id="KOG1175">
    <property type="taxonomic scope" value="Eukaryota"/>
</dbReference>
<evidence type="ECO:0000256" key="11">
    <source>
        <dbReference type="ARBA" id="ARBA00022741"/>
    </source>
</evidence>
<dbReference type="Gene3D" id="3.40.50.12780">
    <property type="entry name" value="N-terminal domain of ligase-like"/>
    <property type="match status" value="1"/>
</dbReference>
<dbReference type="GO" id="GO:0006235">
    <property type="term" value="P:dTTP biosynthetic process"/>
    <property type="evidence" value="ECO:0007669"/>
    <property type="project" value="UniProtKB-UniPathway"/>
</dbReference>
<feature type="active site" evidence="16">
    <location>
        <position position="772"/>
    </location>
</feature>